<dbReference type="SMART" id="SM00579">
    <property type="entry name" value="FBD"/>
    <property type="match status" value="1"/>
</dbReference>
<dbReference type="Proteomes" id="UP000836841">
    <property type="component" value="Chromosome 6"/>
</dbReference>
<dbReference type="AlphaFoldDB" id="A0AAU9SSE2"/>
<protein>
    <recommendedName>
        <fullName evidence="1">FBD domain-containing protein</fullName>
    </recommendedName>
</protein>
<sequence>MHGPNCFLEESTKYVSECSFWSLKTFKWTGFNGAQEARDLVIFILKNAYRLKTATTLTPSELDIHWKLEIIKELSLSSRASTMCQLAFD</sequence>
<reference evidence="2 3" key="1">
    <citation type="submission" date="2022-03" db="EMBL/GenBank/DDBJ databases">
        <authorList>
            <person name="Nunn A."/>
            <person name="Chopra R."/>
            <person name="Nunn A."/>
            <person name="Contreras Garrido A."/>
        </authorList>
    </citation>
    <scope>NUCLEOTIDE SEQUENCE [LARGE SCALE GENOMIC DNA]</scope>
</reference>
<dbReference type="InterPro" id="IPR006566">
    <property type="entry name" value="FBD"/>
</dbReference>
<keyword evidence="3" id="KW-1185">Reference proteome</keyword>
<evidence type="ECO:0000313" key="2">
    <source>
        <dbReference type="EMBL" id="CAH2071358.1"/>
    </source>
</evidence>
<dbReference type="Pfam" id="PF08387">
    <property type="entry name" value="FBD"/>
    <property type="match status" value="1"/>
</dbReference>
<feature type="domain" description="FBD" evidence="1">
    <location>
        <begin position="17"/>
        <end position="89"/>
    </location>
</feature>
<accession>A0AAU9SSE2</accession>
<organism evidence="2 3">
    <name type="scientific">Thlaspi arvense</name>
    <name type="common">Field penny-cress</name>
    <dbReference type="NCBI Taxonomy" id="13288"/>
    <lineage>
        <taxon>Eukaryota</taxon>
        <taxon>Viridiplantae</taxon>
        <taxon>Streptophyta</taxon>
        <taxon>Embryophyta</taxon>
        <taxon>Tracheophyta</taxon>
        <taxon>Spermatophyta</taxon>
        <taxon>Magnoliopsida</taxon>
        <taxon>eudicotyledons</taxon>
        <taxon>Gunneridae</taxon>
        <taxon>Pentapetalae</taxon>
        <taxon>rosids</taxon>
        <taxon>malvids</taxon>
        <taxon>Brassicales</taxon>
        <taxon>Brassicaceae</taxon>
        <taxon>Thlaspideae</taxon>
        <taxon>Thlaspi</taxon>
    </lineage>
</organism>
<name>A0AAU9SSE2_THLAR</name>
<dbReference type="EMBL" id="OU466862">
    <property type="protein sequence ID" value="CAH2071358.1"/>
    <property type="molecule type" value="Genomic_DNA"/>
</dbReference>
<evidence type="ECO:0000313" key="3">
    <source>
        <dbReference type="Proteomes" id="UP000836841"/>
    </source>
</evidence>
<gene>
    <name evidence="2" type="ORF">TAV2_LOCUS21694</name>
</gene>
<proteinExistence type="predicted"/>
<evidence type="ECO:0000259" key="1">
    <source>
        <dbReference type="SMART" id="SM00579"/>
    </source>
</evidence>